<gene>
    <name evidence="1" type="ORF">L544_2096</name>
</gene>
<sequence>MAIRKKPPDIPNFRRISGAPSFNKKFPTSRQALADGWMRLVSIGFFLSHFHSKKYLTADFHVIGFLFWYPQL</sequence>
<name>A0ABR4R1T9_9BORD</name>
<evidence type="ECO:0000313" key="2">
    <source>
        <dbReference type="Proteomes" id="UP000025748"/>
    </source>
</evidence>
<keyword evidence="2" id="KW-1185">Reference proteome</keyword>
<reference evidence="1 2" key="1">
    <citation type="submission" date="2014-03" db="EMBL/GenBank/DDBJ databases">
        <title>Genome sequence of Bordetella hinzii.</title>
        <authorList>
            <person name="Register K."/>
            <person name="Harvill E."/>
            <person name="Goodfield L.L."/>
            <person name="Ivanov Y.V."/>
            <person name="Meyer J.A."/>
            <person name="Muse S.J."/>
            <person name="Jacobs N."/>
            <person name="Bendor L."/>
            <person name="Smallridge W.E."/>
            <person name="Brinkac L.M."/>
            <person name="Sanka R."/>
            <person name="Kim M."/>
            <person name="Losada L."/>
        </authorList>
    </citation>
    <scope>NUCLEOTIDE SEQUENCE [LARGE SCALE GENOMIC DNA]</scope>
    <source>
        <strain evidence="1 2">OH87 BAL007II</strain>
    </source>
</reference>
<protein>
    <submittedName>
        <fullName evidence="1">Uncharacterized protein</fullName>
    </submittedName>
</protein>
<comment type="caution">
    <text evidence="1">The sequence shown here is derived from an EMBL/GenBank/DDBJ whole genome shotgun (WGS) entry which is preliminary data.</text>
</comment>
<evidence type="ECO:0000313" key="1">
    <source>
        <dbReference type="EMBL" id="KCB24328.1"/>
    </source>
</evidence>
<organism evidence="1 2">
    <name type="scientific">Bordetella hinzii OH87 BAL007II</name>
    <dbReference type="NCBI Taxonomy" id="1331262"/>
    <lineage>
        <taxon>Bacteria</taxon>
        <taxon>Pseudomonadati</taxon>
        <taxon>Pseudomonadota</taxon>
        <taxon>Betaproteobacteria</taxon>
        <taxon>Burkholderiales</taxon>
        <taxon>Alcaligenaceae</taxon>
        <taxon>Bordetella</taxon>
    </lineage>
</organism>
<dbReference type="Proteomes" id="UP000025748">
    <property type="component" value="Unassembled WGS sequence"/>
</dbReference>
<dbReference type="EMBL" id="JHEM01000014">
    <property type="protein sequence ID" value="KCB24328.1"/>
    <property type="molecule type" value="Genomic_DNA"/>
</dbReference>
<proteinExistence type="predicted"/>
<accession>A0ABR4R1T9</accession>